<dbReference type="PROSITE" id="PS50188">
    <property type="entry name" value="B302_SPRY"/>
    <property type="match status" value="1"/>
</dbReference>
<dbReference type="InterPro" id="IPR004020">
    <property type="entry name" value="DAPIN"/>
</dbReference>
<evidence type="ECO:0000256" key="2">
    <source>
        <dbReference type="ARBA" id="ARBA00022771"/>
    </source>
</evidence>
<dbReference type="InterPro" id="IPR043136">
    <property type="entry name" value="B30.2/SPRY_sf"/>
</dbReference>
<evidence type="ECO:0000256" key="1">
    <source>
        <dbReference type="ARBA" id="ARBA00022723"/>
    </source>
</evidence>
<dbReference type="InterPro" id="IPR001870">
    <property type="entry name" value="B30.2/SPRY"/>
</dbReference>
<dbReference type="PANTHER" id="PTHR25465:SF5">
    <property type="entry name" value="E3 UBIQUITIN_ISG15 LIGASE TRIM25-RELATED"/>
    <property type="match status" value="1"/>
</dbReference>
<dbReference type="GO" id="GO:0008270">
    <property type="term" value="F:zinc ion binding"/>
    <property type="evidence" value="ECO:0007669"/>
    <property type="project" value="UniProtKB-KW"/>
</dbReference>
<dbReference type="EMBL" id="JAINUG010000605">
    <property type="protein sequence ID" value="KAJ8366344.1"/>
    <property type="molecule type" value="Genomic_DNA"/>
</dbReference>
<feature type="domain" description="B30.2/SPRY" evidence="5">
    <location>
        <begin position="147"/>
        <end position="338"/>
    </location>
</feature>
<evidence type="ECO:0000256" key="3">
    <source>
        <dbReference type="ARBA" id="ARBA00022833"/>
    </source>
</evidence>
<dbReference type="PROSITE" id="PS50824">
    <property type="entry name" value="DAPIN"/>
    <property type="match status" value="1"/>
</dbReference>
<dbReference type="PANTHER" id="PTHR25465">
    <property type="entry name" value="B-BOX DOMAIN CONTAINING"/>
    <property type="match status" value="1"/>
</dbReference>
<dbReference type="CDD" id="cd16040">
    <property type="entry name" value="SPRY_PRY_SNTX"/>
    <property type="match status" value="1"/>
</dbReference>
<organism evidence="7 8">
    <name type="scientific">Aldrovandia affinis</name>
    <dbReference type="NCBI Taxonomy" id="143900"/>
    <lineage>
        <taxon>Eukaryota</taxon>
        <taxon>Metazoa</taxon>
        <taxon>Chordata</taxon>
        <taxon>Craniata</taxon>
        <taxon>Vertebrata</taxon>
        <taxon>Euteleostomi</taxon>
        <taxon>Actinopterygii</taxon>
        <taxon>Neopterygii</taxon>
        <taxon>Teleostei</taxon>
        <taxon>Notacanthiformes</taxon>
        <taxon>Halosauridae</taxon>
        <taxon>Aldrovandia</taxon>
    </lineage>
</organism>
<dbReference type="InterPro" id="IPR003877">
    <property type="entry name" value="SPRY_dom"/>
</dbReference>
<proteinExistence type="predicted"/>
<dbReference type="InterPro" id="IPR051051">
    <property type="entry name" value="E3_ubiq-ligase_TRIM/RNF"/>
</dbReference>
<dbReference type="Gene3D" id="2.60.120.920">
    <property type="match status" value="1"/>
</dbReference>
<evidence type="ECO:0000259" key="5">
    <source>
        <dbReference type="PROSITE" id="PS50188"/>
    </source>
</evidence>
<evidence type="ECO:0000313" key="7">
    <source>
        <dbReference type="EMBL" id="KAJ8366344.1"/>
    </source>
</evidence>
<dbReference type="Pfam" id="PF02758">
    <property type="entry name" value="PYRIN"/>
    <property type="match status" value="1"/>
</dbReference>
<evidence type="ECO:0008006" key="9">
    <source>
        <dbReference type="Google" id="ProtNLM"/>
    </source>
</evidence>
<feature type="domain" description="Pyrin" evidence="6">
    <location>
        <begin position="1"/>
        <end position="86"/>
    </location>
</feature>
<dbReference type="Pfam" id="PF00622">
    <property type="entry name" value="SPRY"/>
    <property type="match status" value="1"/>
</dbReference>
<dbReference type="AlphaFoldDB" id="A0AAD7R5F0"/>
<dbReference type="InterPro" id="IPR006574">
    <property type="entry name" value="PRY"/>
</dbReference>
<dbReference type="SMART" id="SM00449">
    <property type="entry name" value="SPRY"/>
    <property type="match status" value="1"/>
</dbReference>
<dbReference type="Gene3D" id="1.10.533.10">
    <property type="entry name" value="Death Domain, Fas"/>
    <property type="match status" value="1"/>
</dbReference>
<dbReference type="SMART" id="SM00589">
    <property type="entry name" value="PRY"/>
    <property type="match status" value="1"/>
</dbReference>
<evidence type="ECO:0000256" key="4">
    <source>
        <dbReference type="SAM" id="MobiDB-lite"/>
    </source>
</evidence>
<dbReference type="InterPro" id="IPR003879">
    <property type="entry name" value="Butyrophylin_SPRY"/>
</dbReference>
<keyword evidence="8" id="KW-1185">Reference proteome</keyword>
<keyword evidence="2" id="KW-0863">Zinc-finger</keyword>
<keyword evidence="3" id="KW-0862">Zinc</keyword>
<dbReference type="Pfam" id="PF13765">
    <property type="entry name" value="PRY"/>
    <property type="match status" value="1"/>
</dbReference>
<protein>
    <recommendedName>
        <fullName evidence="9">B30.2/SPRY domain-containing protein</fullName>
    </recommendedName>
</protein>
<name>A0AAD7R5F0_9TELE</name>
<dbReference type="InterPro" id="IPR013320">
    <property type="entry name" value="ConA-like_dom_sf"/>
</dbReference>
<dbReference type="Proteomes" id="UP001221898">
    <property type="component" value="Unassembled WGS sequence"/>
</dbReference>
<comment type="caution">
    <text evidence="7">The sequence shown here is derived from an EMBL/GenBank/DDBJ whole genome shotgun (WGS) entry which is preliminary data.</text>
</comment>
<keyword evidence="1" id="KW-0479">Metal-binding</keyword>
<feature type="region of interest" description="Disordered" evidence="4">
    <location>
        <begin position="91"/>
        <end position="142"/>
    </location>
</feature>
<dbReference type="InterPro" id="IPR011029">
    <property type="entry name" value="DEATH-like_dom_sf"/>
</dbReference>
<reference evidence="7" key="1">
    <citation type="journal article" date="2023" name="Science">
        <title>Genome structures resolve the early diversification of teleost fishes.</title>
        <authorList>
            <person name="Parey E."/>
            <person name="Louis A."/>
            <person name="Montfort J."/>
            <person name="Bouchez O."/>
            <person name="Roques C."/>
            <person name="Iampietro C."/>
            <person name="Lluch J."/>
            <person name="Castinel A."/>
            <person name="Donnadieu C."/>
            <person name="Desvignes T."/>
            <person name="Floi Bucao C."/>
            <person name="Jouanno E."/>
            <person name="Wen M."/>
            <person name="Mejri S."/>
            <person name="Dirks R."/>
            <person name="Jansen H."/>
            <person name="Henkel C."/>
            <person name="Chen W.J."/>
            <person name="Zahm M."/>
            <person name="Cabau C."/>
            <person name="Klopp C."/>
            <person name="Thompson A.W."/>
            <person name="Robinson-Rechavi M."/>
            <person name="Braasch I."/>
            <person name="Lecointre G."/>
            <person name="Bobe J."/>
            <person name="Postlethwait J.H."/>
            <person name="Berthelot C."/>
            <person name="Roest Crollius H."/>
            <person name="Guiguen Y."/>
        </authorList>
    </citation>
    <scope>NUCLEOTIDE SEQUENCE</scope>
    <source>
        <strain evidence="7">NC1722</strain>
    </source>
</reference>
<evidence type="ECO:0000259" key="6">
    <source>
        <dbReference type="PROSITE" id="PS50824"/>
    </source>
</evidence>
<sequence length="338" mass="37521">MENTVYDLILDALESLSADEFEKFKHKLSARREISFGLIENESKMAIARRIINKFREKHAIEHTAKVLRAIDLNNQAEDLEEAYARQGASSVAGMGDTGGRASDSSITQTEVPARAQPAGQGASSVAGMGDTGGRASDSSFTQTEVDKVHILEPRTREDFLQYSCQLTLDPNTAHRRLRLSERNRNVTWVGQDQSYPDHPERFDCWAQVLCREGLSGRSYWEAERKGGLGCCIAVSYKEISRKGGGDDCALGYNDKSWSLSCSPHGCYFMHNKEMTDLPAPTPSRIGVYLDHGAGTLSFYRVSDTMTLLHRVQSTFTQPLYPGFWVYSGSPVKLCDLG</sequence>
<evidence type="ECO:0000313" key="8">
    <source>
        <dbReference type="Proteomes" id="UP001221898"/>
    </source>
</evidence>
<dbReference type="SUPFAM" id="SSF47986">
    <property type="entry name" value="DEATH domain"/>
    <property type="match status" value="1"/>
</dbReference>
<dbReference type="PRINTS" id="PR01407">
    <property type="entry name" value="BUTYPHLNCDUF"/>
</dbReference>
<dbReference type="GO" id="GO:0005737">
    <property type="term" value="C:cytoplasm"/>
    <property type="evidence" value="ECO:0007669"/>
    <property type="project" value="UniProtKB-ARBA"/>
</dbReference>
<accession>A0AAD7R5F0</accession>
<dbReference type="SMART" id="SM01289">
    <property type="entry name" value="PYRIN"/>
    <property type="match status" value="1"/>
</dbReference>
<dbReference type="SUPFAM" id="SSF49899">
    <property type="entry name" value="Concanavalin A-like lectins/glucanases"/>
    <property type="match status" value="1"/>
</dbReference>
<gene>
    <name evidence="7" type="ORF">AAFF_G00361120</name>
</gene>